<dbReference type="Pfam" id="PF15489">
    <property type="entry name" value="CTC1"/>
    <property type="match status" value="1"/>
</dbReference>
<dbReference type="Proteomes" id="UP000027586">
    <property type="component" value="Unassembled WGS sequence"/>
</dbReference>
<feature type="region of interest" description="Disordered" evidence="9">
    <location>
        <begin position="1049"/>
        <end position="1078"/>
    </location>
</feature>
<dbReference type="PANTHER" id="PTHR14865">
    <property type="entry name" value="CST COMPLEX SUBUNIT CTC1"/>
    <property type="match status" value="1"/>
</dbReference>
<dbReference type="STRING" id="1263082.A0A068RQH6"/>
<keyword evidence="11" id="KW-1185">Reference proteome</keyword>
<comment type="caution">
    <text evidence="10">The sequence shown here is derived from an EMBL/GenBank/DDBJ whole genome shotgun (WGS) entry which is preliminary data.</text>
</comment>
<dbReference type="GO" id="GO:0045740">
    <property type="term" value="P:positive regulation of DNA replication"/>
    <property type="evidence" value="ECO:0007669"/>
    <property type="project" value="TreeGrafter"/>
</dbReference>
<keyword evidence="5" id="KW-0158">Chromosome</keyword>
<evidence type="ECO:0000256" key="2">
    <source>
        <dbReference type="ARBA" id="ARBA00004574"/>
    </source>
</evidence>
<dbReference type="GO" id="GO:0003697">
    <property type="term" value="F:single-stranded DNA binding"/>
    <property type="evidence" value="ECO:0007669"/>
    <property type="project" value="InterPro"/>
</dbReference>
<dbReference type="InterPro" id="IPR042617">
    <property type="entry name" value="CTC1-like"/>
</dbReference>
<feature type="compositionally biased region" description="Acidic residues" evidence="9">
    <location>
        <begin position="1049"/>
        <end position="1066"/>
    </location>
</feature>
<proteinExistence type="inferred from homology"/>
<dbReference type="EMBL" id="CBTN010000009">
    <property type="protein sequence ID" value="CDH51211.1"/>
    <property type="molecule type" value="Genomic_DNA"/>
</dbReference>
<dbReference type="GO" id="GO:1990879">
    <property type="term" value="C:CST complex"/>
    <property type="evidence" value="ECO:0007669"/>
    <property type="project" value="TreeGrafter"/>
</dbReference>
<dbReference type="GO" id="GO:0042162">
    <property type="term" value="F:telomeric DNA binding"/>
    <property type="evidence" value="ECO:0007669"/>
    <property type="project" value="TreeGrafter"/>
</dbReference>
<evidence type="ECO:0000313" key="11">
    <source>
        <dbReference type="Proteomes" id="UP000027586"/>
    </source>
</evidence>
<sequence>MNVASSRNVASIRKLRDQPTSTSSTLLGANVVGRLERGDRDTILLHDVNKLCAIRCCVDTFHHDLLNTVVCITQWNLIKLTAEQEWIEFELRHVFRVGNMTEPVLNQLLLQERISAELFLSSQSTDDNDDNDDESFVSKLGRVVAKPVLMNDQFLIKMDNTMILFEGDSIASHYRDYRVGSYYLLINLIPVKDDMYRFIEHQSRSHLLTNDAYVSLSNKCEIPDTNDMPHIHHGTVTRILDSDFGIYELDDQVIACLFHYTNYNLLYPYRIGTRLRITHAHLVQLDLDDTIALKSYWKIPEYQVCLVACLYSDIQVSAFPNHLDSIPWSQPSTHYLFRESTITLPNFPTLLQKLDAHAAIIKKFGQGQDVDTLGMAALGLACWYISCDVQDKKKEEDEEQEEEPLFGSNMRNDLFEHDDKHCTALGKGERLTFYSFPSLKDLINFVLCDEHHLEEKPVGYLAATSGKDMIGVYSKQFLFPSGEMDHMIRVLGMIECDEDGRFYFKDDTYKIPLVVSTTTGDRMPLLGDYYIIKRFRLIQEDLSYTEEKGRNIPLESTYIACDLEDLEHVAAVGSRRQRSIRFTPPLLPRDQIGYFTIDDLSITDIGNLALFSIIEIQPIRVQVQGKCDFSLRSMIRAIAYPIHNHDTSDKEPFETTIVLTSQWLRYTPYLYEGGWFALLGDLDMYTMKRNNDSQHTFDISTFIRKKHANKLSVPPTIIPNENNELLFVSTTATKNKVILSLKSHQRTTSSIRAPAYKERPIYSIRDLQHADMEHGPSLTAIHDRYLEECSHVEGIVTIKTFRDTARPKGPIYKHAESLYQRWQLGTGQPGRTTMFRLRQVDGLDTMDVYMDMSSRPYPQGIIPGSRVIFYNLMRRRRADGSYYAQTSANTRIQVVKMHFDHADYQQFASELIPNRSLFEAWMLNRAHFSSTKIPPSLASQLHSVFRCQCTLEAIHHLDITWMCTGCGTIISHDSCLGVCKNAYRMLLVNAQVELTDGVTSARVFCEGEKQVLQKLLRLPSDTVNVLKEMAIQQGSLTYRSWLDDGGDEQVLDNNKDDDEDDDDDLLQQEKTPNDVKQRHDKTVSLTDLCRRHMSYPYALYGRILTDKKTRIKVKKDTLNSAKLRKHGLTARRVNMETGRPFPTASPPKLRIIATELEPLDSTEVAWNMINSSSSSIESRINDN</sequence>
<organism evidence="10 11">
    <name type="scientific">Lichtheimia corymbifera JMRC:FSU:9682</name>
    <dbReference type="NCBI Taxonomy" id="1263082"/>
    <lineage>
        <taxon>Eukaryota</taxon>
        <taxon>Fungi</taxon>
        <taxon>Fungi incertae sedis</taxon>
        <taxon>Mucoromycota</taxon>
        <taxon>Mucoromycotina</taxon>
        <taxon>Mucoromycetes</taxon>
        <taxon>Mucorales</taxon>
        <taxon>Lichtheimiaceae</taxon>
        <taxon>Lichtheimia</taxon>
    </lineage>
</organism>
<dbReference type="GO" id="GO:0010833">
    <property type="term" value="P:telomere maintenance via telomere lengthening"/>
    <property type="evidence" value="ECO:0007669"/>
    <property type="project" value="TreeGrafter"/>
</dbReference>
<evidence type="ECO:0000256" key="3">
    <source>
        <dbReference type="ARBA" id="ARBA00006332"/>
    </source>
</evidence>
<keyword evidence="7" id="KW-0238">DNA-binding</keyword>
<dbReference type="PANTHER" id="PTHR14865:SF2">
    <property type="entry name" value="CST COMPLEX SUBUNIT CTC1"/>
    <property type="match status" value="1"/>
</dbReference>
<dbReference type="OrthoDB" id="2314520at2759"/>
<dbReference type="InterPro" id="IPR029156">
    <property type="entry name" value="CTC1"/>
</dbReference>
<evidence type="ECO:0000256" key="4">
    <source>
        <dbReference type="ARBA" id="ARBA00016175"/>
    </source>
</evidence>
<keyword evidence="8" id="KW-0539">Nucleus</keyword>
<evidence type="ECO:0000256" key="9">
    <source>
        <dbReference type="SAM" id="MobiDB-lite"/>
    </source>
</evidence>
<evidence type="ECO:0000256" key="1">
    <source>
        <dbReference type="ARBA" id="ARBA00004123"/>
    </source>
</evidence>
<name>A0A068RQH6_9FUNG</name>
<dbReference type="AlphaFoldDB" id="A0A068RQH6"/>
<protein>
    <recommendedName>
        <fullName evidence="4">CST complex subunit CTC1</fullName>
    </recommendedName>
</protein>
<evidence type="ECO:0000256" key="8">
    <source>
        <dbReference type="ARBA" id="ARBA00023242"/>
    </source>
</evidence>
<evidence type="ECO:0000256" key="7">
    <source>
        <dbReference type="ARBA" id="ARBA00023125"/>
    </source>
</evidence>
<dbReference type="VEuPathDB" id="FungiDB:LCOR_02853.1"/>
<comment type="subcellular location">
    <subcellularLocation>
        <location evidence="2">Chromosome</location>
        <location evidence="2">Telomere</location>
    </subcellularLocation>
    <subcellularLocation>
        <location evidence="1">Nucleus</location>
    </subcellularLocation>
</comment>
<comment type="similarity">
    <text evidence="3">Belongs to the CTC1 family.</text>
</comment>
<accession>A0A068RQH6</accession>
<reference evidence="10" key="1">
    <citation type="submission" date="2013-08" db="EMBL/GenBank/DDBJ databases">
        <title>Gene expansion shapes genome architecture in the human pathogen Lichtheimia corymbifera: an evolutionary genomics analysis in the ancient terrestrial Mucorales (Mucoromycotina).</title>
        <authorList>
            <person name="Schwartze V.U."/>
            <person name="Winter S."/>
            <person name="Shelest E."/>
            <person name="Marcet-Houben M."/>
            <person name="Horn F."/>
            <person name="Wehner S."/>
            <person name="Hoffmann K."/>
            <person name="Riege K."/>
            <person name="Sammeth M."/>
            <person name="Nowrousian M."/>
            <person name="Valiante V."/>
            <person name="Linde J."/>
            <person name="Jacobsen I.D."/>
            <person name="Marz M."/>
            <person name="Brakhage A.A."/>
            <person name="Gabaldon T."/>
            <person name="Bocker S."/>
            <person name="Voigt K."/>
        </authorList>
    </citation>
    <scope>NUCLEOTIDE SEQUENCE [LARGE SCALE GENOMIC DNA]</scope>
    <source>
        <strain evidence="10">FSU 9682</strain>
    </source>
</reference>
<evidence type="ECO:0000256" key="6">
    <source>
        <dbReference type="ARBA" id="ARBA00022895"/>
    </source>
</evidence>
<feature type="region of interest" description="Disordered" evidence="9">
    <location>
        <begin position="1"/>
        <end position="22"/>
    </location>
</feature>
<evidence type="ECO:0000256" key="5">
    <source>
        <dbReference type="ARBA" id="ARBA00022454"/>
    </source>
</evidence>
<gene>
    <name evidence="10" type="ORF">LCOR_02853.1</name>
</gene>
<keyword evidence="6" id="KW-0779">Telomere</keyword>
<evidence type="ECO:0000313" key="10">
    <source>
        <dbReference type="EMBL" id="CDH51211.1"/>
    </source>
</evidence>